<comment type="caution">
    <text evidence="3">The sequence shown here is derived from an EMBL/GenBank/DDBJ whole genome shotgun (WGS) entry which is preliminary data.</text>
</comment>
<organism evidence="3 5">
    <name type="scientific">Bifidobacterium longum</name>
    <dbReference type="NCBI Taxonomy" id="216816"/>
    <lineage>
        <taxon>Bacteria</taxon>
        <taxon>Bacillati</taxon>
        <taxon>Actinomycetota</taxon>
        <taxon>Actinomycetes</taxon>
        <taxon>Bifidobacteriales</taxon>
        <taxon>Bifidobacteriaceae</taxon>
        <taxon>Bifidobacterium</taxon>
    </lineage>
</organism>
<accession>A0A6I1BY31</accession>
<protein>
    <submittedName>
        <fullName evidence="3">Helix-turn-helix domain-containing protein</fullName>
    </submittedName>
</protein>
<feature type="domain" description="Helix-turn-helix" evidence="1">
    <location>
        <begin position="9"/>
        <end position="56"/>
    </location>
</feature>
<evidence type="ECO:0000313" key="4">
    <source>
        <dbReference type="Proteomes" id="UP000481350"/>
    </source>
</evidence>
<dbReference type="Proteomes" id="UP000481350">
    <property type="component" value="Unassembled WGS sequence"/>
</dbReference>
<dbReference type="RefSeq" id="WP_080749332.1">
    <property type="nucleotide sequence ID" value="NZ_CAXVKO010000001.1"/>
</dbReference>
<evidence type="ECO:0000259" key="1">
    <source>
        <dbReference type="Pfam" id="PF12728"/>
    </source>
</evidence>
<name>A0A6I1BY31_BIFLN</name>
<dbReference type="Proteomes" id="UP000491334">
    <property type="component" value="Unassembled WGS sequence"/>
</dbReference>
<proteinExistence type="predicted"/>
<evidence type="ECO:0000313" key="2">
    <source>
        <dbReference type="EMBL" id="KAB6914602.1"/>
    </source>
</evidence>
<sequence>MVIESKGMLLSTKEASERLDVSARRVRELAAKGTLESVGDGSRLYVTEESVRRFQSRIRRPGRLFSPRIAFAALYVLSGEEPGWLKAAEKYRLKRKLCMMDVPRLLELCSRRASTHDFWCRDSRLNRVSQSIRISSATGGLAEKFDLTESANVEGYIPEEVLPDLITWAKLRSDFRPTNVRLHVTSFTPPGEGHMPIGVCAADLTESLDVRERSAGERMIGRLLERFKQVIAAKE</sequence>
<dbReference type="EMBL" id="WDZP01000001">
    <property type="protein sequence ID" value="KAB6920751.1"/>
    <property type="molecule type" value="Genomic_DNA"/>
</dbReference>
<evidence type="ECO:0000313" key="3">
    <source>
        <dbReference type="EMBL" id="KAB6920751.1"/>
    </source>
</evidence>
<reference evidence="4 5" key="1">
    <citation type="journal article" date="2019" name="Nat. Med.">
        <title>A library of human gut bacterial isolates paired with longitudinal multiomics data enables mechanistic microbiome research.</title>
        <authorList>
            <person name="Poyet M."/>
            <person name="Groussin M."/>
            <person name="Gibbons S.M."/>
            <person name="Avila-Pacheco J."/>
            <person name="Jiang X."/>
            <person name="Kearney S.M."/>
            <person name="Perrotta A.R."/>
            <person name="Berdy B."/>
            <person name="Zhao S."/>
            <person name="Lieberman T.D."/>
            <person name="Swanson P.K."/>
            <person name="Smith M."/>
            <person name="Roesemann S."/>
            <person name="Alexander J.E."/>
            <person name="Rich S.A."/>
            <person name="Livny J."/>
            <person name="Vlamakis H."/>
            <person name="Clish C."/>
            <person name="Bullock K."/>
            <person name="Deik A."/>
            <person name="Scott J."/>
            <person name="Pierce K.A."/>
            <person name="Xavier R.J."/>
            <person name="Alm E.J."/>
        </authorList>
    </citation>
    <scope>NUCLEOTIDE SEQUENCE [LARGE SCALE GENOMIC DNA]</scope>
    <source>
        <strain evidence="2 4">BIOML-A283</strain>
        <strain evidence="3 5">BIOML-A284</strain>
    </source>
</reference>
<dbReference type="EMBL" id="WDZO01000001">
    <property type="protein sequence ID" value="KAB6914602.1"/>
    <property type="molecule type" value="Genomic_DNA"/>
</dbReference>
<evidence type="ECO:0000313" key="5">
    <source>
        <dbReference type="Proteomes" id="UP000491334"/>
    </source>
</evidence>
<dbReference type="AlphaFoldDB" id="A0A6I1BY31"/>
<dbReference type="InterPro" id="IPR041657">
    <property type="entry name" value="HTH_17"/>
</dbReference>
<dbReference type="Pfam" id="PF12728">
    <property type="entry name" value="HTH_17"/>
    <property type="match status" value="1"/>
</dbReference>
<gene>
    <name evidence="2" type="ORF">GBJ98_00475</name>
    <name evidence="3" type="ORF">GBK06_00565</name>
</gene>